<keyword evidence="3" id="KW-1185">Reference proteome</keyword>
<gene>
    <name evidence="2" type="ORF">HLA87_03195</name>
</gene>
<feature type="compositionally biased region" description="Low complexity" evidence="1">
    <location>
        <begin position="28"/>
        <end position="40"/>
    </location>
</feature>
<dbReference type="KEGG" id="mmir:HLA87_03195"/>
<dbReference type="Proteomes" id="UP000500686">
    <property type="component" value="Chromosome"/>
</dbReference>
<name>A0A6M4JCF7_9MOLU</name>
<dbReference type="EMBL" id="CP053096">
    <property type="protein sequence ID" value="QJR43767.1"/>
    <property type="molecule type" value="Genomic_DNA"/>
</dbReference>
<dbReference type="RefSeq" id="WP_171111867.1">
    <property type="nucleotide sequence ID" value="NZ_CP053096.1"/>
</dbReference>
<protein>
    <submittedName>
        <fullName evidence="2">Uncharacterized protein</fullName>
    </submittedName>
</protein>
<evidence type="ECO:0000313" key="2">
    <source>
        <dbReference type="EMBL" id="QJR43767.1"/>
    </source>
</evidence>
<reference evidence="2 3" key="1">
    <citation type="submission" date="2020-05" db="EMBL/GenBank/DDBJ databases">
        <title>Novel Mycoplasma species detected in Mirounga angustirostris (northern elephant seal) from the USA.</title>
        <authorList>
            <person name="Volokhov D.V."/>
        </authorList>
    </citation>
    <scope>NUCLEOTIDE SEQUENCE [LARGE SCALE GENOMIC DNA]</scope>
    <source>
        <strain evidence="2 3">Mirounga ES2806-GEN</strain>
    </source>
</reference>
<proteinExistence type="predicted"/>
<evidence type="ECO:0000313" key="3">
    <source>
        <dbReference type="Proteomes" id="UP000500686"/>
    </source>
</evidence>
<dbReference type="AlphaFoldDB" id="A0A6M4JCF7"/>
<accession>A0A6M4JCF7</accession>
<feature type="region of interest" description="Disordered" evidence="1">
    <location>
        <begin position="13"/>
        <end position="53"/>
    </location>
</feature>
<evidence type="ECO:0000256" key="1">
    <source>
        <dbReference type="SAM" id="MobiDB-lite"/>
    </source>
</evidence>
<sequence>MVSSSCLEDALNKILKHQTQGRTGKPDTPNTTPSTPAITPSTPPKPVEPKKPSKNVNEIVYSYDNLYNTKASLDYHPAVFNDTGTFLTNYNPEFKHGNNTLIFKHPTAMFYYSGIKKYYDYILQVDNIKDKEGIKNRIKKLLTELKPEQEKINNGYSTERLGKIWYDAITYDLNKIIAVFADLYKQDTQYAKMYHGVLPLDYENNETILKTPHDDGNWYQYQDEHLDDSIKGEAFLSYIDMFKVSKNFYERTDRHFLQERVKLNSDNILHLDPVPNLNVPNLNKSQNDYVDKWYNTQFEYYGQAQDDSDFIGVYPKNYYEWLPSDKRLWEPQLFYNSPLILAPFKPIQNSNITSKHLIVLKHYIQFKQILTLLSQRPLKSFLELLDDKENKELQQFYKINKYNQGFKSFISSFNDALYGAIDPTIYLNYIDENGVKRFFYDEWEESLSYGRKGHVQPSNQRQMYIFALNLYNKLIMPFNYILNKTEGLWETGIAKYDQNVIFKQKFYEQFYKPEFGSIAKYTNTDAVSKTKTAKKDIAKFLQTSNFVDDKPIKNLLGLYEISSKDITDNQFNDLWLNPKVVK</sequence>
<organism evidence="2 3">
    <name type="scientific">Mycoplasma miroungigenitalium</name>
    <dbReference type="NCBI Taxonomy" id="754515"/>
    <lineage>
        <taxon>Bacteria</taxon>
        <taxon>Bacillati</taxon>
        <taxon>Mycoplasmatota</taxon>
        <taxon>Mollicutes</taxon>
        <taxon>Mycoplasmataceae</taxon>
        <taxon>Mycoplasma</taxon>
    </lineage>
</organism>